<accession>A0ABM1TNV4</accession>
<evidence type="ECO:0000256" key="2">
    <source>
        <dbReference type="ARBA" id="ARBA00022490"/>
    </source>
</evidence>
<dbReference type="RefSeq" id="XP_022257560.1">
    <property type="nucleotide sequence ID" value="XM_022401852.1"/>
</dbReference>
<feature type="domain" description="PX" evidence="4">
    <location>
        <begin position="14"/>
        <end position="126"/>
    </location>
</feature>
<name>A0ABM1TNV4_LIMPO</name>
<keyword evidence="2" id="KW-0963">Cytoplasm</keyword>
<protein>
    <submittedName>
        <fullName evidence="6">PX domain-containing protein kinase-like protein</fullName>
    </submittedName>
</protein>
<keyword evidence="5" id="KW-1185">Reference proteome</keyword>
<proteinExistence type="predicted"/>
<evidence type="ECO:0000259" key="4">
    <source>
        <dbReference type="PROSITE" id="PS50195"/>
    </source>
</evidence>
<dbReference type="Pfam" id="PF00787">
    <property type="entry name" value="PX"/>
    <property type="match status" value="1"/>
</dbReference>
<dbReference type="InterPro" id="IPR011009">
    <property type="entry name" value="Kinase-like_dom_sf"/>
</dbReference>
<feature type="compositionally biased region" description="Pro residues" evidence="3">
    <location>
        <begin position="473"/>
        <end position="484"/>
    </location>
</feature>
<comment type="subcellular location">
    <subcellularLocation>
        <location evidence="1">Cytoplasm</location>
    </subcellularLocation>
</comment>
<dbReference type="SMART" id="SM00312">
    <property type="entry name" value="PX"/>
    <property type="match status" value="1"/>
</dbReference>
<evidence type="ECO:0000313" key="6">
    <source>
        <dbReference type="RefSeq" id="XP_022257560.1"/>
    </source>
</evidence>
<dbReference type="Gene3D" id="3.30.1520.10">
    <property type="entry name" value="Phox-like domain"/>
    <property type="match status" value="1"/>
</dbReference>
<dbReference type="Proteomes" id="UP000694941">
    <property type="component" value="Unplaced"/>
</dbReference>
<evidence type="ECO:0000256" key="3">
    <source>
        <dbReference type="SAM" id="MobiDB-lite"/>
    </source>
</evidence>
<feature type="region of interest" description="Disordered" evidence="3">
    <location>
        <begin position="434"/>
        <end position="486"/>
    </location>
</feature>
<dbReference type="PANTHER" id="PTHR22999">
    <property type="entry name" value="PX SERINE/THREONINE KINASE PXK"/>
    <property type="match status" value="1"/>
</dbReference>
<gene>
    <name evidence="6" type="primary">LOC106473396</name>
</gene>
<evidence type="ECO:0000313" key="5">
    <source>
        <dbReference type="Proteomes" id="UP000694941"/>
    </source>
</evidence>
<dbReference type="InterPro" id="IPR001683">
    <property type="entry name" value="PX_dom"/>
</dbReference>
<organism evidence="5 6">
    <name type="scientific">Limulus polyphemus</name>
    <name type="common">Atlantic horseshoe crab</name>
    <dbReference type="NCBI Taxonomy" id="6850"/>
    <lineage>
        <taxon>Eukaryota</taxon>
        <taxon>Metazoa</taxon>
        <taxon>Ecdysozoa</taxon>
        <taxon>Arthropoda</taxon>
        <taxon>Chelicerata</taxon>
        <taxon>Merostomata</taxon>
        <taxon>Xiphosura</taxon>
        <taxon>Limulidae</taxon>
        <taxon>Limulus</taxon>
    </lineage>
</organism>
<reference evidence="6" key="1">
    <citation type="submission" date="2025-08" db="UniProtKB">
        <authorList>
            <consortium name="RefSeq"/>
        </authorList>
    </citation>
    <scope>IDENTIFICATION</scope>
    <source>
        <tissue evidence="6">Muscle</tissue>
    </source>
</reference>
<dbReference type="SUPFAM" id="SSF56112">
    <property type="entry name" value="Protein kinase-like (PK-like)"/>
    <property type="match status" value="1"/>
</dbReference>
<dbReference type="SUPFAM" id="SSF64268">
    <property type="entry name" value="PX domain"/>
    <property type="match status" value="1"/>
</dbReference>
<feature type="compositionally biased region" description="Polar residues" evidence="3">
    <location>
        <begin position="455"/>
        <end position="464"/>
    </location>
</feature>
<dbReference type="PANTHER" id="PTHR22999:SF40">
    <property type="entry name" value="PX DOMAIN-CONTAINING PROTEIN KINASE-LIKE PROTEIN"/>
    <property type="match status" value="1"/>
</dbReference>
<dbReference type="GeneID" id="106473396"/>
<dbReference type="PROSITE" id="PS50195">
    <property type="entry name" value="PX"/>
    <property type="match status" value="1"/>
</dbReference>
<evidence type="ECO:0000256" key="1">
    <source>
        <dbReference type="ARBA" id="ARBA00004496"/>
    </source>
</evidence>
<sequence>MAMFESRTSVRVSLDDTQQLTCVIEAAENVQGHTAYILRVQRGLVGDNSWHLSRRYSDFVTLNTHLQPAGIDFVLPPKKVFGNMGREFIAERQQGLQAYINAVLEHPMLANSLAVKQFLDPERYSCNFVETALQHVSMVFRSESQWEVVEPLPDMGWRLRKQYFLIKPKGESKERQVLSWVPLGPDHYLEDKDLQSAIKLLTALQHPFIYPICKPRNSFLKKYISPKSITPVPQHLIKKFGRQILIALKFLQDKGIPHGHLHSGNIIVEKETCRLLEVENQLLGLPAYFRPQFIQLRKVQTLQNVDTYSFGHLVYEMTFGSLCLTPTCNSFPPECPAELRSILEATISTEACKNGLPSVSHLLLHPFFANLSNVGQEKVHLKVPPQLKENLQKAKEQVEARIKEEQKCFRHSQRLSKVHAHFTSEEEIKKRINERKKQQKLTTTTTVPSTTTTTVQNGAPTPLTSEKDSTLPTAPPPPPPPPPHHQLFHLHHHILHLHLPLLNS</sequence>
<dbReference type="Gene3D" id="1.10.510.10">
    <property type="entry name" value="Transferase(Phosphotransferase) domain 1"/>
    <property type="match status" value="1"/>
</dbReference>
<feature type="compositionally biased region" description="Low complexity" evidence="3">
    <location>
        <begin position="440"/>
        <end position="454"/>
    </location>
</feature>
<dbReference type="InterPro" id="IPR036871">
    <property type="entry name" value="PX_dom_sf"/>
</dbReference>
<dbReference type="InterPro" id="IPR051837">
    <property type="entry name" value="SortingNexin/PXDomain-PKLike"/>
</dbReference>